<evidence type="ECO:0000256" key="1">
    <source>
        <dbReference type="SAM" id="MobiDB-lite"/>
    </source>
</evidence>
<proteinExistence type="predicted"/>
<dbReference type="Proteomes" id="UP001321477">
    <property type="component" value="Chromosome"/>
</dbReference>
<evidence type="ECO:0000313" key="2">
    <source>
        <dbReference type="EMBL" id="BDZ54663.1"/>
    </source>
</evidence>
<accession>A0ABN6YFF6</accession>
<sequence>MQDEVAVDARVPHRDDDGHAVDGHGEVADEFGVEEVVQGEAVARLPVGQAAEAARGRDCCGVHEAIMESVLD</sequence>
<dbReference type="RefSeq" id="WP_286328874.1">
    <property type="nucleotide sequence ID" value="NZ_AP027734.1"/>
</dbReference>
<gene>
    <name evidence="2" type="ORF">GCM10025870_17360</name>
</gene>
<name>A0ABN6YFF6_9MICO</name>
<dbReference type="EMBL" id="AP027734">
    <property type="protein sequence ID" value="BDZ54663.1"/>
    <property type="molecule type" value="Genomic_DNA"/>
</dbReference>
<evidence type="ECO:0000313" key="3">
    <source>
        <dbReference type="Proteomes" id="UP001321477"/>
    </source>
</evidence>
<reference evidence="3" key="1">
    <citation type="journal article" date="2019" name="Int. J. Syst. Evol. Microbiol.">
        <title>The Global Catalogue of Microorganisms (GCM) 10K type strain sequencing project: providing services to taxonomists for standard genome sequencing and annotation.</title>
        <authorList>
            <consortium name="The Broad Institute Genomics Platform"/>
            <consortium name="The Broad Institute Genome Sequencing Center for Infectious Disease"/>
            <person name="Wu L."/>
            <person name="Ma J."/>
        </authorList>
    </citation>
    <scope>NUCLEOTIDE SEQUENCE [LARGE SCALE GENOMIC DNA]</scope>
    <source>
        <strain evidence="3">NBRC 109019</strain>
    </source>
</reference>
<protein>
    <submittedName>
        <fullName evidence="2">Uncharacterized protein</fullName>
    </submittedName>
</protein>
<feature type="compositionally biased region" description="Basic and acidic residues" evidence="1">
    <location>
        <begin position="10"/>
        <end position="21"/>
    </location>
</feature>
<feature type="region of interest" description="Disordered" evidence="1">
    <location>
        <begin position="1"/>
        <end position="21"/>
    </location>
</feature>
<organism evidence="2 3">
    <name type="scientific">Agromyces marinus</name>
    <dbReference type="NCBI Taxonomy" id="1389020"/>
    <lineage>
        <taxon>Bacteria</taxon>
        <taxon>Bacillati</taxon>
        <taxon>Actinomycetota</taxon>
        <taxon>Actinomycetes</taxon>
        <taxon>Micrococcales</taxon>
        <taxon>Microbacteriaceae</taxon>
        <taxon>Agromyces</taxon>
    </lineage>
</organism>
<keyword evidence="3" id="KW-1185">Reference proteome</keyword>